<sequence>MNRVIRKSRAQSSSEVLDMLGALFSAELVAPSKSIWLVSPWISDVEVVDNSANTYSSLARFGRRPVRLVEILVTLAEQGTAVVIGTTPDKHNDMFLRRLQALEQDLRVERGIEVVVDTTGKLHTKALTGDDYAVVGSMNITYTGINLREEHVELRTDEAYVEQARMDAFERFGGVL</sequence>
<dbReference type="Proteomes" id="UP001500416">
    <property type="component" value="Unassembled WGS sequence"/>
</dbReference>
<organism evidence="2 3">
    <name type="scientific">Saccharothrix mutabilis subsp. mutabilis</name>
    <dbReference type="NCBI Taxonomy" id="66855"/>
    <lineage>
        <taxon>Bacteria</taxon>
        <taxon>Bacillati</taxon>
        <taxon>Actinomycetota</taxon>
        <taxon>Actinomycetes</taxon>
        <taxon>Pseudonocardiales</taxon>
        <taxon>Pseudonocardiaceae</taxon>
        <taxon>Saccharothrix</taxon>
    </lineage>
</organism>
<dbReference type="SUPFAM" id="SSF56024">
    <property type="entry name" value="Phospholipase D/nuclease"/>
    <property type="match status" value="1"/>
</dbReference>
<dbReference type="EMBL" id="BAAABU010000019">
    <property type="protein sequence ID" value="GAA0251968.1"/>
    <property type="molecule type" value="Genomic_DNA"/>
</dbReference>
<accession>A0ABN0UIT3</accession>
<comment type="caution">
    <text evidence="2">The sequence shown here is derived from an EMBL/GenBank/DDBJ whole genome shotgun (WGS) entry which is preliminary data.</text>
</comment>
<gene>
    <name evidence="2" type="ORF">GCM10010492_60550</name>
</gene>
<evidence type="ECO:0000313" key="3">
    <source>
        <dbReference type="Proteomes" id="UP001500416"/>
    </source>
</evidence>
<protein>
    <recommendedName>
        <fullName evidence="1">Phospholipase D-like domain-containing protein</fullName>
    </recommendedName>
</protein>
<keyword evidence="3" id="KW-1185">Reference proteome</keyword>
<dbReference type="InterPro" id="IPR025202">
    <property type="entry name" value="PLD-like_dom"/>
</dbReference>
<dbReference type="RefSeq" id="WP_343937351.1">
    <property type="nucleotide sequence ID" value="NZ_BAAABU010000019.1"/>
</dbReference>
<dbReference type="NCBIfam" id="NF041068">
    <property type="entry name" value="DpdK"/>
    <property type="match status" value="1"/>
</dbReference>
<reference evidence="2 3" key="1">
    <citation type="journal article" date="2019" name="Int. J. Syst. Evol. Microbiol.">
        <title>The Global Catalogue of Microorganisms (GCM) 10K type strain sequencing project: providing services to taxonomists for standard genome sequencing and annotation.</title>
        <authorList>
            <consortium name="The Broad Institute Genomics Platform"/>
            <consortium name="The Broad Institute Genome Sequencing Center for Infectious Disease"/>
            <person name="Wu L."/>
            <person name="Ma J."/>
        </authorList>
    </citation>
    <scope>NUCLEOTIDE SEQUENCE [LARGE SCALE GENOMIC DNA]</scope>
    <source>
        <strain evidence="2 3">JCM 3380</strain>
    </source>
</reference>
<dbReference type="Gene3D" id="3.30.870.10">
    <property type="entry name" value="Endonuclease Chain A"/>
    <property type="match status" value="1"/>
</dbReference>
<evidence type="ECO:0000259" key="1">
    <source>
        <dbReference type="Pfam" id="PF13091"/>
    </source>
</evidence>
<proteinExistence type="predicted"/>
<name>A0ABN0UIT3_9PSEU</name>
<feature type="domain" description="Phospholipase D-like" evidence="1">
    <location>
        <begin position="61"/>
        <end position="164"/>
    </location>
</feature>
<dbReference type="Pfam" id="PF13091">
    <property type="entry name" value="PLDc_2"/>
    <property type="match status" value="1"/>
</dbReference>
<evidence type="ECO:0000313" key="2">
    <source>
        <dbReference type="EMBL" id="GAA0251968.1"/>
    </source>
</evidence>